<organism evidence="1 2">
    <name type="scientific">Gracilibacillus pellucidus</name>
    <dbReference type="NCBI Taxonomy" id="3095368"/>
    <lineage>
        <taxon>Bacteria</taxon>
        <taxon>Bacillati</taxon>
        <taxon>Bacillota</taxon>
        <taxon>Bacilli</taxon>
        <taxon>Bacillales</taxon>
        <taxon>Bacillaceae</taxon>
        <taxon>Gracilibacillus</taxon>
    </lineage>
</organism>
<protein>
    <submittedName>
        <fullName evidence="1">SDR family NAD(P)-dependent oxidoreductase</fullName>
    </submittedName>
</protein>
<sequence>MKNHIHLNRREILEKIKKRQLTPEEGIELYEWLHVDTQNHVISNSDQTIYYRTEWKKSEIQFSVKKKHTEELTLIFDRNTDLFEQWKKENVVRDNQVILITPSESYRAVNRTHYHINPNDKKDYHKLLAELSSNNKQPTQIIYNWSIHEPLFDKTKEFYPVFYLSQVLIEQKLNNEVILLYFYSNEQGQNPQCAAISGFAQTVRLEYPLLKIKTIELSESSYGMATQLYTKASNELRAEDDSIIIRYKGNYRYIRILKEFQIEKEQSNTSALKENGVYLITGGAGGLGMTFAKYIAKKIKGKLVLVGRSLLTQELKQKIQVIESFGAEVMYIQADISRSEDMTKVVHQTNLRFGNINGVIHSAGVIQDSFLLKKDVQQVKEVLSPKLQGTWNLDEATKNHELDFFVLFSSITALIGNIGQSDYAYANHLMDHFVYMRSQMKRPGKSLSINWPFWKEGGMSIDQELIEDIYNRMGIAPLKEDSGLKAFEYALQSSATQVLVVEGDNQKMKKSLEVNSLHTNTREREQMSIENIVSKDEFKEDLILYIKNLLSEETKFPVSKINAQAPLEEYGIDSVMVLRLTRELEDQFGDLSKTLFFEYQTIEELATYFQSDHHEQLVEMFGVRTKESEQSEKSQSQYQLVSQNQISSTTDEIPNNSNLLYQHRSTHQNMSQIDDEIAIIGVSGRYPMANDIEELWRNLKSGKDCISEIPKERWDFRKYYDPDKHKKGKSYSKWGGFIDNVDKFDPLFFNISPRESESMDPQVRLFMETVWKTIEDAGYTKDSLHNVGVYVGVLYGHYQLYGVDERRSNMNFVPDSSFSSIANRISYHFNFHGPSMAVDTMCSSSLTAVHLACESILKGECETAIAGGVNLTIHPNKYLQLSNGSFASTDGRCRSFGANGDGYVPGEGVGSILLKPVSKAIEDGDYIYAVIKGTTVNHGGKTNGYTVPNPNAQARLIANALEKSNIDPRTISYIEAHGTGTALGDPIEITGLTKAFEEQTMDKGFCSIGSAKSNIGHLEAAAGIAGITKVLLQMKYKQLVPSIHSQELNPNIDLDASPFYIQHQLEEWRRPTIEENGVSITFPRRSGISSFGAGGSNAHIIIEAHQNQHRLLTQEAEQEPYLMVLSAKNEARLRQYCQIYAEFLKETSSSLHDIAYTLQVGREAMEERVAMVVSSKKEFAEKLSRFSQGQEDIEQMYRGNVKDQLEKENLIDGDEGDAFIRLIIKNQNFVKLAQLWVTGEVIDWGLLYWGKNPYRVSLPTYPFASESYWVPEVEDDEEKPLTVQGEVAKLHELLDVNESTLYELRFKKVMKRKDSLVTDNLIHGNRVVPSVVFLEMAKEAGQLANSNKQVTQILNVEFSRPLVLNKEKQDIWVNLYTDDQQVYFEITTMDDDQKIVCAQGELIYENTLENQSISIINNSIEGIKDKLMNHLIDKEFYSLLDNYNFHYGPTFQVIKEYGYNQKEAYAYLELPEIVEENISAYTMYPPFMDGALQTLYAWLTKEISFASYSYELDSLGKINILAPLSKTCHVHAVLLEEESGESLKVFDLFLYNNTGQLVISIEHVKLVANQGIIHQSQDKEGYIETGQHMLVKQWRESSEKQKRTEKHIESVLIVVNEKTRMLGEQLMEQWSVNGTILDYAELDICVEEPAILKQNFQAVIDFSDLYGSTGNSDKRSTEKLVLLQNIIKSNQRHPLIILHVTGGLQTFRTQHSTLAGAELAGVVKMLGAEYSKLQARTIDADFSVTDIESWLEMLTNEITIVDSESEICYRDGNRYIPYMAMAGTDHQKLKKTKIDKNKVYVITGGTRGIGMEMAKHFVSKGARKLVLMGIQQIPPRNEWKNILQNQHVDQSLSNKLNTILNLESQGANVYLYSGSLTEESKLKTYFNEIRQHGEEIGGVVHCAGIAINNDLAFINKKVEDIDQVFEPKVRGLQTLHRIFVDDPLDFFILSSSVSALIPVLGVGVSDYAAANSFMDYFAAYQHSQGHNYYLSINWPSWKEVGMGEVTGPVYQNMGLLAHSTVDGLTMLDHAMELNQETCMPCLVNQNQFKMQNLLFFQGIKNNDNPVYSVQKNKEENHSIKSTDISTFQKWLTELFSKELRIPKEKLEENTDFGEFGLDSILLVDIINTVEKRLGTTLDPSVFLEYPTLNRLSTFLTSKYSIEMDEEKRKQRPGDEDQASKHLMASSSHQDIELDFSNQARKTLPPYTQRSDSLFNLSNEKKSVLPKIAVIGIGCHFPGASNKEAFWENLAYGKSGIVEVPSTRWDVEQFYSPHHETGKSISKWGGFIDGIELFDPEFFGISQENAAQIDPLVRQFLEVSTETIRDAGYEQSELSNRRIGVFVGSRVSDYSSRITHLKKNSIIGMGQNFIGAYASQYFNFKGPNMVIDTACSSSLVSIHLACQSLLSGESEMALAGGVDILLDENPYLVLSEGRALSPDGKCHTFDAKANGFVPGEGSGAVLLKPFEKALEDGDQIYGVIDSTAVNNDGRTMGVTTPSEEGQRAVILEALRKGKINPNTISYIETHGTGTMIGDPIELKGLTKVFREFTDERQFCGVGSVKTNIGHLLSAAGIASFIKVILSLHHKKLPPTLNCETPNPRFEFSESPFYPNNEYKDWDALNGIRRTGISSFGFGGTNAHVIVSELGQQLVEQHQQKRQPLLPIQFKRKRYWLDKQSDIKQEEEGQLPSLFEFDII</sequence>
<dbReference type="EMBL" id="JAWZSR010000010">
    <property type="protein sequence ID" value="MDX8047240.1"/>
    <property type="molecule type" value="Genomic_DNA"/>
</dbReference>
<name>A0ACC6M8I3_9BACI</name>
<reference evidence="1" key="1">
    <citation type="submission" date="2023-11" db="EMBL/GenBank/DDBJ databases">
        <title>Gracilibacillus pellucida a moderately halophilic bacterium isolated from saline soil in Xinjiang province.</title>
        <authorList>
            <person name="Zhang Z."/>
            <person name="Tan F."/>
            <person name="Wang Y."/>
            <person name="Xia M."/>
        </authorList>
    </citation>
    <scope>NUCLEOTIDE SEQUENCE</scope>
    <source>
        <strain evidence="1">S3-1-1</strain>
    </source>
</reference>
<dbReference type="Proteomes" id="UP001277972">
    <property type="component" value="Unassembled WGS sequence"/>
</dbReference>
<proteinExistence type="predicted"/>
<evidence type="ECO:0000313" key="1">
    <source>
        <dbReference type="EMBL" id="MDX8047240.1"/>
    </source>
</evidence>
<keyword evidence="2" id="KW-1185">Reference proteome</keyword>
<comment type="caution">
    <text evidence="1">The sequence shown here is derived from an EMBL/GenBank/DDBJ whole genome shotgun (WGS) entry which is preliminary data.</text>
</comment>
<accession>A0ACC6M8I3</accession>
<evidence type="ECO:0000313" key="2">
    <source>
        <dbReference type="Proteomes" id="UP001277972"/>
    </source>
</evidence>
<gene>
    <name evidence="1" type="ORF">SH601_14820</name>
</gene>